<dbReference type="Proteomes" id="UP000650628">
    <property type="component" value="Unassembled WGS sequence"/>
</dbReference>
<dbReference type="InterPro" id="IPR020084">
    <property type="entry name" value="NUDIX_hydrolase_CS"/>
</dbReference>
<reference evidence="6 7" key="1">
    <citation type="submission" date="2021-01" db="EMBL/GenBank/DDBJ databases">
        <title>Whole genome shotgun sequence of Planotetraspora mira NBRC 15435.</title>
        <authorList>
            <person name="Komaki H."/>
            <person name="Tamura T."/>
        </authorList>
    </citation>
    <scope>NUCLEOTIDE SEQUENCE [LARGE SCALE GENOMIC DNA]</scope>
    <source>
        <strain evidence="6 7">NBRC 15435</strain>
    </source>
</reference>
<dbReference type="PROSITE" id="PS00893">
    <property type="entry name" value="NUDIX_BOX"/>
    <property type="match status" value="1"/>
</dbReference>
<evidence type="ECO:0000313" key="6">
    <source>
        <dbReference type="EMBL" id="GII29674.1"/>
    </source>
</evidence>
<evidence type="ECO:0000256" key="3">
    <source>
        <dbReference type="ARBA" id="ARBA00022801"/>
    </source>
</evidence>
<evidence type="ECO:0000256" key="1">
    <source>
        <dbReference type="ARBA" id="ARBA00001946"/>
    </source>
</evidence>
<organism evidence="6 7">
    <name type="scientific">Planotetraspora mira</name>
    <dbReference type="NCBI Taxonomy" id="58121"/>
    <lineage>
        <taxon>Bacteria</taxon>
        <taxon>Bacillati</taxon>
        <taxon>Actinomycetota</taxon>
        <taxon>Actinomycetes</taxon>
        <taxon>Streptosporangiales</taxon>
        <taxon>Streptosporangiaceae</taxon>
        <taxon>Planotetraspora</taxon>
    </lineage>
</organism>
<protein>
    <submittedName>
        <fullName evidence="6">NUDIX hydrolase</fullName>
    </submittedName>
</protein>
<evidence type="ECO:0000256" key="2">
    <source>
        <dbReference type="ARBA" id="ARBA00005582"/>
    </source>
</evidence>
<comment type="cofactor">
    <cofactor evidence="1">
        <name>Mg(2+)</name>
        <dbReference type="ChEBI" id="CHEBI:18420"/>
    </cofactor>
</comment>
<dbReference type="PANTHER" id="PTHR43046:SF14">
    <property type="entry name" value="MUTT_NUDIX FAMILY PROTEIN"/>
    <property type="match status" value="1"/>
</dbReference>
<name>A0A8J3X7A0_9ACTN</name>
<evidence type="ECO:0000259" key="5">
    <source>
        <dbReference type="PROSITE" id="PS51462"/>
    </source>
</evidence>
<keyword evidence="7" id="KW-1185">Reference proteome</keyword>
<dbReference type="Pfam" id="PF00293">
    <property type="entry name" value="NUDIX"/>
    <property type="match status" value="1"/>
</dbReference>
<proteinExistence type="inferred from homology"/>
<dbReference type="InterPro" id="IPR015797">
    <property type="entry name" value="NUDIX_hydrolase-like_dom_sf"/>
</dbReference>
<feature type="domain" description="Nudix hydrolase" evidence="5">
    <location>
        <begin position="1"/>
        <end position="120"/>
    </location>
</feature>
<dbReference type="PANTHER" id="PTHR43046">
    <property type="entry name" value="GDP-MANNOSE MANNOSYL HYDROLASE"/>
    <property type="match status" value="1"/>
</dbReference>
<accession>A0A8J3X7A0</accession>
<comment type="similarity">
    <text evidence="2 4">Belongs to the Nudix hydrolase family.</text>
</comment>
<dbReference type="EMBL" id="BOOO01000016">
    <property type="protein sequence ID" value="GII29674.1"/>
    <property type="molecule type" value="Genomic_DNA"/>
</dbReference>
<sequence length="124" mass="13181">MVDDGRLLLVRRGRPPGQGLWSLPGGRVEPGETDAEALRRELLEETGLEVIAGPLAGTVERPGPDGVVYEIHDYLATNAPDGRLTAGDDAADARWCHPSDLVRLPLTDGLAAALAEWGIIDPLP</sequence>
<evidence type="ECO:0000256" key="4">
    <source>
        <dbReference type="RuleBase" id="RU003476"/>
    </source>
</evidence>
<dbReference type="InterPro" id="IPR000086">
    <property type="entry name" value="NUDIX_hydrolase_dom"/>
</dbReference>
<dbReference type="AlphaFoldDB" id="A0A8J3X7A0"/>
<dbReference type="SUPFAM" id="SSF55811">
    <property type="entry name" value="Nudix"/>
    <property type="match status" value="1"/>
</dbReference>
<keyword evidence="3 4" id="KW-0378">Hydrolase</keyword>
<dbReference type="InterPro" id="IPR020476">
    <property type="entry name" value="Nudix_hydrolase"/>
</dbReference>
<dbReference type="PROSITE" id="PS51462">
    <property type="entry name" value="NUDIX"/>
    <property type="match status" value="1"/>
</dbReference>
<evidence type="ECO:0000313" key="7">
    <source>
        <dbReference type="Proteomes" id="UP000650628"/>
    </source>
</evidence>
<dbReference type="PRINTS" id="PR00502">
    <property type="entry name" value="NUDIXFAMILY"/>
</dbReference>
<dbReference type="Gene3D" id="3.90.79.10">
    <property type="entry name" value="Nucleoside Triphosphate Pyrophosphohydrolase"/>
    <property type="match status" value="1"/>
</dbReference>
<dbReference type="GO" id="GO:0016787">
    <property type="term" value="F:hydrolase activity"/>
    <property type="evidence" value="ECO:0007669"/>
    <property type="project" value="UniProtKB-KW"/>
</dbReference>
<gene>
    <name evidence="6" type="ORF">Pmi06nite_31160</name>
</gene>
<comment type="caution">
    <text evidence="6">The sequence shown here is derived from an EMBL/GenBank/DDBJ whole genome shotgun (WGS) entry which is preliminary data.</text>
</comment>
<dbReference type="CDD" id="cd04673">
    <property type="entry name" value="NUDIX_ADPRase"/>
    <property type="match status" value="1"/>
</dbReference>